<organism evidence="1 2">
    <name type="scientific">Pseudonocardia spirodelae</name>
    <dbReference type="NCBI Taxonomy" id="3133431"/>
    <lineage>
        <taxon>Bacteria</taxon>
        <taxon>Bacillati</taxon>
        <taxon>Actinomycetota</taxon>
        <taxon>Actinomycetes</taxon>
        <taxon>Pseudonocardiales</taxon>
        <taxon>Pseudonocardiaceae</taxon>
        <taxon>Pseudonocardia</taxon>
    </lineage>
</organism>
<comment type="caution">
    <text evidence="1">The sequence shown here is derived from an EMBL/GenBank/DDBJ whole genome shotgun (WGS) entry which is preliminary data.</text>
</comment>
<evidence type="ECO:0000313" key="2">
    <source>
        <dbReference type="Proteomes" id="UP001364211"/>
    </source>
</evidence>
<accession>A0ABU8T015</accession>
<dbReference type="RefSeq" id="WP_340285298.1">
    <property type="nucleotide sequence ID" value="NZ_JBBJUP010000001.1"/>
</dbReference>
<sequence>MTGRAPLAAAFRLAWSGADPGPTDHTARPPAALTAARPVPLPREGSGPGALLALSLAADPDRTVGGVALRRVPSAGGRYPVDARVGGRVYDPLAHALDDGPGPPAQPVVLTLAPQRTRWRYGPRSLPVLLLDLGHAAAAVLAAAATLGTALRAHLVPAGETTRVELTAGSAPAGSVPLGDPGPAHPAAVLHARRSTPFGLLGPGSGEIPPSVPAAAAARLGPGQHAAVLPAGHPLLPALTGRACGHPDLTAVAGLLVVTGDADPGPDTVAQHVRAGLGVHDAWLAATAAGAGARPVGCWVEAVLRGPGGRGRVQHALALGAPP</sequence>
<evidence type="ECO:0000313" key="1">
    <source>
        <dbReference type="EMBL" id="MEJ8277306.1"/>
    </source>
</evidence>
<keyword evidence="2" id="KW-1185">Reference proteome</keyword>
<protein>
    <submittedName>
        <fullName evidence="1">Uncharacterized protein</fullName>
    </submittedName>
</protein>
<dbReference type="InterPro" id="IPR000415">
    <property type="entry name" value="Nitroreductase-like"/>
</dbReference>
<dbReference type="Gene3D" id="3.40.109.10">
    <property type="entry name" value="NADH Oxidase"/>
    <property type="match status" value="1"/>
</dbReference>
<name>A0ABU8T015_9PSEU</name>
<gene>
    <name evidence="1" type="ORF">WJX68_00020</name>
</gene>
<reference evidence="1 2" key="1">
    <citation type="submission" date="2024-03" db="EMBL/GenBank/DDBJ databases">
        <title>Draft genome sequence of Pseudonocardia sp. DW16-2.</title>
        <authorList>
            <person name="Duangmal K."/>
        </authorList>
    </citation>
    <scope>NUCLEOTIDE SEQUENCE [LARGE SCALE GENOMIC DNA]</scope>
    <source>
        <strain evidence="1 2">DW16-2</strain>
    </source>
</reference>
<dbReference type="EMBL" id="JBBJUP010000001">
    <property type="protein sequence ID" value="MEJ8277306.1"/>
    <property type="molecule type" value="Genomic_DNA"/>
</dbReference>
<dbReference type="Proteomes" id="UP001364211">
    <property type="component" value="Unassembled WGS sequence"/>
</dbReference>
<proteinExistence type="predicted"/>